<sequence length="161" mass="18509">MKFHHLCLGRRVCNADVRPNGQFFWIDAPIIPAPAPMCNNYHRLFKSLMKANVAAKGSKRETTFSLQMMMMMMMWMYDRVDLCLKLLPLTVSYTVIAIISYESSIPTVSFPIEPDFISDSGRTFVSSQYCNKQHSTKQPVLKGGWTVIFLCSQTPLRFLKR</sequence>
<dbReference type="AlphaFoldDB" id="A0A4S2MEU1"/>
<proteinExistence type="predicted"/>
<evidence type="ECO:0000313" key="1">
    <source>
        <dbReference type="EMBL" id="TGZ75133.1"/>
    </source>
</evidence>
<name>A0A4S2MEU1_OPIFE</name>
<protein>
    <submittedName>
        <fullName evidence="1">Uncharacterized protein</fullName>
    </submittedName>
</protein>
<dbReference type="Proteomes" id="UP000308267">
    <property type="component" value="Unassembled WGS sequence"/>
</dbReference>
<accession>A0A4S2MEU1</accession>
<keyword evidence="2" id="KW-1185">Reference proteome</keyword>
<evidence type="ECO:0000313" key="2">
    <source>
        <dbReference type="Proteomes" id="UP000308267"/>
    </source>
</evidence>
<dbReference type="EMBL" id="SJOL01001035">
    <property type="protein sequence ID" value="TGZ75133.1"/>
    <property type="molecule type" value="Genomic_DNA"/>
</dbReference>
<gene>
    <name evidence="1" type="ORF">CRM22_000550</name>
</gene>
<reference evidence="1 2" key="1">
    <citation type="journal article" date="2019" name="BMC Genomics">
        <title>New insights from Opisthorchis felineus genome: update on genomics of the epidemiologically important liver flukes.</title>
        <authorList>
            <person name="Ershov N.I."/>
            <person name="Mordvinov V.A."/>
            <person name="Prokhortchouk E.B."/>
            <person name="Pakharukova M.Y."/>
            <person name="Gunbin K.V."/>
            <person name="Ustyantsev K."/>
            <person name="Genaev M.A."/>
            <person name="Blinov A.G."/>
            <person name="Mazur A."/>
            <person name="Boulygina E."/>
            <person name="Tsygankova S."/>
            <person name="Khrameeva E."/>
            <person name="Chekanov N."/>
            <person name="Fan G."/>
            <person name="Xiao A."/>
            <person name="Zhang H."/>
            <person name="Xu X."/>
            <person name="Yang H."/>
            <person name="Solovyev V."/>
            <person name="Lee S.M."/>
            <person name="Liu X."/>
            <person name="Afonnikov D.A."/>
            <person name="Skryabin K.G."/>
        </authorList>
    </citation>
    <scope>NUCLEOTIDE SEQUENCE [LARGE SCALE GENOMIC DNA]</scope>
    <source>
        <strain evidence="1">AK-0245</strain>
        <tissue evidence="1">Whole organism</tissue>
    </source>
</reference>
<comment type="caution">
    <text evidence="1">The sequence shown here is derived from an EMBL/GenBank/DDBJ whole genome shotgun (WGS) entry which is preliminary data.</text>
</comment>
<organism evidence="1 2">
    <name type="scientific">Opisthorchis felineus</name>
    <dbReference type="NCBI Taxonomy" id="147828"/>
    <lineage>
        <taxon>Eukaryota</taxon>
        <taxon>Metazoa</taxon>
        <taxon>Spiralia</taxon>
        <taxon>Lophotrochozoa</taxon>
        <taxon>Platyhelminthes</taxon>
        <taxon>Trematoda</taxon>
        <taxon>Digenea</taxon>
        <taxon>Opisthorchiida</taxon>
        <taxon>Opisthorchiata</taxon>
        <taxon>Opisthorchiidae</taxon>
        <taxon>Opisthorchis</taxon>
    </lineage>
</organism>